<feature type="domain" description="tRNA/rRNA methyltransferase SpoU type" evidence="7">
    <location>
        <begin position="92"/>
        <end position="230"/>
    </location>
</feature>
<protein>
    <submittedName>
        <fullName evidence="8">TrmH family RNA methyltransferase</fullName>
    </submittedName>
</protein>
<proteinExistence type="predicted"/>
<dbReference type="SUPFAM" id="SSF75217">
    <property type="entry name" value="alpha/beta knot"/>
    <property type="match status" value="1"/>
</dbReference>
<dbReference type="AlphaFoldDB" id="A0A6N7PZI6"/>
<dbReference type="Pfam" id="PF00588">
    <property type="entry name" value="SpoU_methylase"/>
    <property type="match status" value="1"/>
</dbReference>
<dbReference type="OrthoDB" id="9785673at2"/>
<dbReference type="EMBL" id="WJIE01000019">
    <property type="protein sequence ID" value="MRG97632.1"/>
    <property type="molecule type" value="Genomic_DNA"/>
</dbReference>
<name>A0A6N7PZI6_9BACT</name>
<evidence type="ECO:0000313" key="9">
    <source>
        <dbReference type="Proteomes" id="UP000440224"/>
    </source>
</evidence>
<sequence>MARAMSKACRQGSGMARAISKACRPPLPPCYPRPAMRRRTPHAIQVELAQKRLLARLAGLDHAAIVRVLGPFLTPERKARFDAVFSSRLGSVTVLMDAPYDPHNGAAVLRSCDAFGVQRLHVVERGGISFLAARQVARGSEQWVHVRTYPTSHAALDVLAASGHELVATHPQGELLPEDLRSIPKLCLVLGNERDGIHEELVAACKRSVRVPMRGFVESLNVSVTAAILLQHATSSRPGDLPEDEQRALQARAMILTIDHAAEILLANGISLGEDALAVEEAG</sequence>
<evidence type="ECO:0000259" key="7">
    <source>
        <dbReference type="Pfam" id="PF00588"/>
    </source>
</evidence>
<keyword evidence="6" id="KW-0694">RNA-binding</keyword>
<dbReference type="Gene3D" id="3.40.1280.10">
    <property type="match status" value="1"/>
</dbReference>
<evidence type="ECO:0000256" key="6">
    <source>
        <dbReference type="ARBA" id="ARBA00022884"/>
    </source>
</evidence>
<evidence type="ECO:0000256" key="4">
    <source>
        <dbReference type="ARBA" id="ARBA00022691"/>
    </source>
</evidence>
<dbReference type="Proteomes" id="UP000440224">
    <property type="component" value="Unassembled WGS sequence"/>
</dbReference>
<evidence type="ECO:0000256" key="3">
    <source>
        <dbReference type="ARBA" id="ARBA00022679"/>
    </source>
</evidence>
<keyword evidence="4" id="KW-0949">S-adenosyl-L-methionine</keyword>
<keyword evidence="9" id="KW-1185">Reference proteome</keyword>
<evidence type="ECO:0000256" key="1">
    <source>
        <dbReference type="ARBA" id="ARBA00022555"/>
    </source>
</evidence>
<evidence type="ECO:0000313" key="8">
    <source>
        <dbReference type="EMBL" id="MRG97632.1"/>
    </source>
</evidence>
<dbReference type="InterPro" id="IPR001537">
    <property type="entry name" value="SpoU_MeTrfase"/>
</dbReference>
<dbReference type="GO" id="GO:0002938">
    <property type="term" value="P:tRNA guanine ribose methylation"/>
    <property type="evidence" value="ECO:0007669"/>
    <property type="project" value="TreeGrafter"/>
</dbReference>
<dbReference type="CDD" id="cd18092">
    <property type="entry name" value="SpoU-like_TrmH"/>
    <property type="match status" value="1"/>
</dbReference>
<dbReference type="GO" id="GO:0008173">
    <property type="term" value="F:RNA methyltransferase activity"/>
    <property type="evidence" value="ECO:0007669"/>
    <property type="project" value="InterPro"/>
</dbReference>
<dbReference type="InterPro" id="IPR029028">
    <property type="entry name" value="Alpha/beta_knot_MTases"/>
</dbReference>
<comment type="caution">
    <text evidence="8">The sequence shown here is derived from an EMBL/GenBank/DDBJ whole genome shotgun (WGS) entry which is preliminary data.</text>
</comment>
<accession>A0A6N7PZI6</accession>
<dbReference type="InterPro" id="IPR029026">
    <property type="entry name" value="tRNA_m1G_MTases_N"/>
</dbReference>
<evidence type="ECO:0000256" key="2">
    <source>
        <dbReference type="ARBA" id="ARBA00022603"/>
    </source>
</evidence>
<dbReference type="PANTHER" id="PTHR43453:SF1">
    <property type="entry name" value="TRNA_RRNA METHYLTRANSFERASE SPOU TYPE DOMAIN-CONTAINING PROTEIN"/>
    <property type="match status" value="1"/>
</dbReference>
<keyword evidence="5" id="KW-0819">tRNA processing</keyword>
<keyword evidence="1" id="KW-0820">tRNA-binding</keyword>
<gene>
    <name evidence="8" type="ORF">GF068_37765</name>
</gene>
<dbReference type="InterPro" id="IPR033671">
    <property type="entry name" value="TrmH"/>
</dbReference>
<dbReference type="GO" id="GO:0000049">
    <property type="term" value="F:tRNA binding"/>
    <property type="evidence" value="ECO:0007669"/>
    <property type="project" value="UniProtKB-KW"/>
</dbReference>
<keyword evidence="3 8" id="KW-0808">Transferase</keyword>
<evidence type="ECO:0000256" key="5">
    <source>
        <dbReference type="ARBA" id="ARBA00022694"/>
    </source>
</evidence>
<keyword evidence="2 8" id="KW-0489">Methyltransferase</keyword>
<reference evidence="8 9" key="1">
    <citation type="submission" date="2019-10" db="EMBL/GenBank/DDBJ databases">
        <title>A soil myxobacterium in the family Polyangiaceae.</title>
        <authorList>
            <person name="Li Y."/>
            <person name="Wang J."/>
        </authorList>
    </citation>
    <scope>NUCLEOTIDE SEQUENCE [LARGE SCALE GENOMIC DNA]</scope>
    <source>
        <strain evidence="8 9">DSM 14734</strain>
    </source>
</reference>
<organism evidence="8 9">
    <name type="scientific">Polyangium spumosum</name>
    <dbReference type="NCBI Taxonomy" id="889282"/>
    <lineage>
        <taxon>Bacteria</taxon>
        <taxon>Pseudomonadati</taxon>
        <taxon>Myxococcota</taxon>
        <taxon>Polyangia</taxon>
        <taxon>Polyangiales</taxon>
        <taxon>Polyangiaceae</taxon>
        <taxon>Polyangium</taxon>
    </lineage>
</organism>
<dbReference type="PANTHER" id="PTHR43453">
    <property type="entry name" value="RRNA METHYLASE-LIKE"/>
    <property type="match status" value="1"/>
</dbReference>